<keyword evidence="3" id="KW-0378">Hydrolase</keyword>
<dbReference type="AlphaFoldDB" id="A0A7W5F0I2"/>
<dbReference type="Pfam" id="PF01083">
    <property type="entry name" value="Cutinase"/>
    <property type="match status" value="1"/>
</dbReference>
<comment type="similarity">
    <text evidence="1">Belongs to the cutinase family.</text>
</comment>
<sequence length="565" mass="60508">MRSTWPNGKAAAVVCKPTLMIGVRGSGENPIGPNDPGGAHGLGLPLEAVYEGLPKGTGVYGLPYEARAVPQLFIESVAEAVKGQRSLKLGGPPPKTTKAGASELFKQLRIQTKTCDKKLKKKQKIVLGGYSQGSLVIRLALKQLESEPLILDHIKGIVLFGDPSQDLVTAPALSSDLMSRTMSVCLFGDLICKGPNDKAARKTASACAAESTFGCPHFQYGGKAALDAGTGRTAWKAADYLKSALQRPDIDWRNRVYNLTCDDTAKDPVKVALRNGKGTARGEAIGNYDRWDVQIQRITQGELPRLGKITVVLFYCSPQPSNFFAQELRVYRSSNGSEIARVPHLSGGEWLPPEYQPESVTIRKDRIVADLKFYGPGDPHGSPSRLRHLSWTWDGRQFVTHDAGGESPAPRRIDLSRERITVNGVGPVKLGMSPEDAAKVIGSTIPVESRGLTCVDHTVDGGPAGLLLRFTQDRLVAVGVRPPATEIRTASGVHIGSTRDDVIETYAEEIEATTSVHGGEELVFAPAAPKFAGKVIVFGMVDGAVGLFIAGERDWATLTGPCGGD</sequence>
<evidence type="ECO:0000313" key="6">
    <source>
        <dbReference type="Proteomes" id="UP000572907"/>
    </source>
</evidence>
<gene>
    <name evidence="5" type="ORF">FHS41_002025</name>
</gene>
<keyword evidence="4" id="KW-1015">Disulfide bond</keyword>
<proteinExistence type="inferred from homology"/>
<dbReference type="SUPFAM" id="SSF53474">
    <property type="entry name" value="alpha/beta-Hydrolases"/>
    <property type="match status" value="1"/>
</dbReference>
<protein>
    <recommendedName>
        <fullName evidence="7">Cutinase family protein</fullName>
    </recommendedName>
</protein>
<keyword evidence="2" id="KW-0719">Serine esterase</keyword>
<evidence type="ECO:0000256" key="2">
    <source>
        <dbReference type="ARBA" id="ARBA00022487"/>
    </source>
</evidence>
<dbReference type="InterPro" id="IPR000675">
    <property type="entry name" value="Cutinase/axe"/>
</dbReference>
<comment type="caution">
    <text evidence="5">The sequence shown here is derived from an EMBL/GenBank/DDBJ whole genome shotgun (WGS) entry which is preliminary data.</text>
</comment>
<dbReference type="SMART" id="SM01110">
    <property type="entry name" value="Cutinase"/>
    <property type="match status" value="1"/>
</dbReference>
<evidence type="ECO:0000256" key="3">
    <source>
        <dbReference type="ARBA" id="ARBA00022801"/>
    </source>
</evidence>
<dbReference type="GO" id="GO:0052689">
    <property type="term" value="F:carboxylic ester hydrolase activity"/>
    <property type="evidence" value="ECO:0007669"/>
    <property type="project" value="UniProtKB-KW"/>
</dbReference>
<evidence type="ECO:0000256" key="1">
    <source>
        <dbReference type="ARBA" id="ARBA00007534"/>
    </source>
</evidence>
<dbReference type="InterPro" id="IPR029058">
    <property type="entry name" value="AB_hydrolase_fold"/>
</dbReference>
<dbReference type="Gene3D" id="3.40.50.1820">
    <property type="entry name" value="alpha/beta hydrolase"/>
    <property type="match status" value="1"/>
</dbReference>
<name>A0A7W5F0I2_9ACTN</name>
<dbReference type="PANTHER" id="PTHR33630">
    <property type="entry name" value="CUTINASE RV1984C-RELATED-RELATED"/>
    <property type="match status" value="1"/>
</dbReference>
<reference evidence="5 6" key="1">
    <citation type="submission" date="2020-08" db="EMBL/GenBank/DDBJ databases">
        <title>Genomic Encyclopedia of Type Strains, Phase III (KMG-III): the genomes of soil and plant-associated and newly described type strains.</title>
        <authorList>
            <person name="Whitman W."/>
        </authorList>
    </citation>
    <scope>NUCLEOTIDE SEQUENCE [LARGE SCALE GENOMIC DNA]</scope>
    <source>
        <strain evidence="5 6">CECT 3237</strain>
    </source>
</reference>
<accession>A0A7W5F0I2</accession>
<evidence type="ECO:0000313" key="5">
    <source>
        <dbReference type="EMBL" id="MBB3075556.1"/>
    </source>
</evidence>
<dbReference type="RefSeq" id="WP_189733841.1">
    <property type="nucleotide sequence ID" value="NZ_BMUP01000001.1"/>
</dbReference>
<evidence type="ECO:0000256" key="4">
    <source>
        <dbReference type="ARBA" id="ARBA00023157"/>
    </source>
</evidence>
<keyword evidence="6" id="KW-1185">Reference proteome</keyword>
<dbReference type="EMBL" id="JACHXE010000001">
    <property type="protein sequence ID" value="MBB3075556.1"/>
    <property type="molecule type" value="Genomic_DNA"/>
</dbReference>
<organism evidence="5 6">
    <name type="scientific">Streptomyces violarus</name>
    <dbReference type="NCBI Taxonomy" id="67380"/>
    <lineage>
        <taxon>Bacteria</taxon>
        <taxon>Bacillati</taxon>
        <taxon>Actinomycetota</taxon>
        <taxon>Actinomycetes</taxon>
        <taxon>Kitasatosporales</taxon>
        <taxon>Streptomycetaceae</taxon>
        <taxon>Streptomyces</taxon>
    </lineage>
</organism>
<evidence type="ECO:0008006" key="7">
    <source>
        <dbReference type="Google" id="ProtNLM"/>
    </source>
</evidence>
<dbReference type="Proteomes" id="UP000572907">
    <property type="component" value="Unassembled WGS sequence"/>
</dbReference>
<dbReference type="PANTHER" id="PTHR33630:SF9">
    <property type="entry name" value="CUTINASE 4"/>
    <property type="match status" value="1"/>
</dbReference>